<gene>
    <name evidence="1" type="ORF">DERYTH_LOCUS6270</name>
</gene>
<accession>A0A9N9BN97</accession>
<comment type="caution">
    <text evidence="1">The sequence shown here is derived from an EMBL/GenBank/DDBJ whole genome shotgun (WGS) entry which is preliminary data.</text>
</comment>
<protein>
    <submittedName>
        <fullName evidence="1">19881_t:CDS:1</fullName>
    </submittedName>
</protein>
<evidence type="ECO:0000313" key="2">
    <source>
        <dbReference type="Proteomes" id="UP000789405"/>
    </source>
</evidence>
<proteinExistence type="predicted"/>
<name>A0A9N9BN97_9GLOM</name>
<evidence type="ECO:0000313" key="1">
    <source>
        <dbReference type="EMBL" id="CAG8572353.1"/>
    </source>
</evidence>
<dbReference type="Proteomes" id="UP000789405">
    <property type="component" value="Unassembled WGS sequence"/>
</dbReference>
<dbReference type="Gene3D" id="1.10.10.60">
    <property type="entry name" value="Homeodomain-like"/>
    <property type="match status" value="1"/>
</dbReference>
<sequence>MEKELLAYVQQKWKEINAVTSSMIRRKAKELGKALNIENSKFSREDMPLIVRNFLQIAREKTANIEKKFILFIDETPIWFDMPHNTILDFEGVRNIPIKTTRNDKLHFTVVLGYIASGEKLSPTGVIFVNHHSSHIHDDVIKVLNTKGLDIVKFSGGTTFVLQPPDVSIDEEKDELTARENHNKASYELVSEWVSQTWKEIGTNILTRSFEVARLTLNLDDSEDDKMSSYFQAIIANCKDKVTFDEEDQNNEFLNEEDQNNKSPNKEDSNAQYRAATIIC</sequence>
<keyword evidence="2" id="KW-1185">Reference proteome</keyword>
<dbReference type="EMBL" id="CAJVPY010002799">
    <property type="protein sequence ID" value="CAG8572353.1"/>
    <property type="molecule type" value="Genomic_DNA"/>
</dbReference>
<dbReference type="AlphaFoldDB" id="A0A9N9BN97"/>
<reference evidence="1" key="1">
    <citation type="submission" date="2021-06" db="EMBL/GenBank/DDBJ databases">
        <authorList>
            <person name="Kallberg Y."/>
            <person name="Tangrot J."/>
            <person name="Rosling A."/>
        </authorList>
    </citation>
    <scope>NUCLEOTIDE SEQUENCE</scope>
    <source>
        <strain evidence="1">MA453B</strain>
    </source>
</reference>
<organism evidence="1 2">
    <name type="scientific">Dentiscutata erythropus</name>
    <dbReference type="NCBI Taxonomy" id="1348616"/>
    <lineage>
        <taxon>Eukaryota</taxon>
        <taxon>Fungi</taxon>
        <taxon>Fungi incertae sedis</taxon>
        <taxon>Mucoromycota</taxon>
        <taxon>Glomeromycotina</taxon>
        <taxon>Glomeromycetes</taxon>
        <taxon>Diversisporales</taxon>
        <taxon>Gigasporaceae</taxon>
        <taxon>Dentiscutata</taxon>
    </lineage>
</organism>
<dbReference type="OrthoDB" id="167555at2759"/>